<evidence type="ECO:0000313" key="2">
    <source>
        <dbReference type="EMBL" id="HGG99629.1"/>
    </source>
</evidence>
<proteinExistence type="predicted"/>
<dbReference type="Gene3D" id="2.30.30.830">
    <property type="match status" value="1"/>
</dbReference>
<keyword evidence="1" id="KW-0812">Transmembrane</keyword>
<dbReference type="AlphaFoldDB" id="A0A7C4EPX6"/>
<comment type="caution">
    <text evidence="2">The sequence shown here is derived from an EMBL/GenBank/DDBJ whole genome shotgun (WGS) entry which is preliminary data.</text>
</comment>
<accession>A0A7C4EPX6</accession>
<dbReference type="InterPro" id="IPR007446">
    <property type="entry name" value="PilP"/>
</dbReference>
<evidence type="ECO:0000256" key="1">
    <source>
        <dbReference type="SAM" id="Phobius"/>
    </source>
</evidence>
<protein>
    <recommendedName>
        <fullName evidence="3">Pilus assembly protein PilP</fullName>
    </recommendedName>
</protein>
<dbReference type="Pfam" id="PF04351">
    <property type="entry name" value="PilP"/>
    <property type="match status" value="1"/>
</dbReference>
<gene>
    <name evidence="2" type="ORF">ENV75_04170</name>
</gene>
<organism evidence="2">
    <name type="scientific">Thermodesulfovibrio aggregans</name>
    <dbReference type="NCBI Taxonomy" id="86166"/>
    <lineage>
        <taxon>Bacteria</taxon>
        <taxon>Pseudomonadati</taxon>
        <taxon>Nitrospirota</taxon>
        <taxon>Thermodesulfovibrionia</taxon>
        <taxon>Thermodesulfovibrionales</taxon>
        <taxon>Thermodesulfovibrionaceae</taxon>
        <taxon>Thermodesulfovibrio</taxon>
    </lineage>
</organism>
<keyword evidence="1" id="KW-1133">Transmembrane helix</keyword>
<evidence type="ECO:0008006" key="3">
    <source>
        <dbReference type="Google" id="ProtNLM"/>
    </source>
</evidence>
<reference evidence="2" key="1">
    <citation type="journal article" date="2020" name="mSystems">
        <title>Genome- and Community-Level Interaction Insights into Carbon Utilization and Element Cycling Functions of Hydrothermarchaeota in Hydrothermal Sediment.</title>
        <authorList>
            <person name="Zhou Z."/>
            <person name="Liu Y."/>
            <person name="Xu W."/>
            <person name="Pan J."/>
            <person name="Luo Z.H."/>
            <person name="Li M."/>
        </authorList>
    </citation>
    <scope>NUCLEOTIDE SEQUENCE [LARGE SCALE GENOMIC DNA]</scope>
    <source>
        <strain evidence="2">SpSt-788</strain>
    </source>
</reference>
<dbReference type="EMBL" id="DTHO01000045">
    <property type="protein sequence ID" value="HGG99629.1"/>
    <property type="molecule type" value="Genomic_DNA"/>
</dbReference>
<sequence>MIKNRRNLIIGIAIAIFVIAGALFFYKEPQKTERVIVNTPSKKLERVELSSESFPVYSYDAQQLRDPFASLIVKREERRKGVSPLESYDIEELKLTGVAWDKKGGMALIQAPDGRFYIVRENDRIGFTGGRITKILKDTVEVKENNKKTKYMKLRAEEGG</sequence>
<keyword evidence="1" id="KW-0472">Membrane</keyword>
<name>A0A7C4EPX6_9BACT</name>
<feature type="transmembrane region" description="Helical" evidence="1">
    <location>
        <begin position="7"/>
        <end position="26"/>
    </location>
</feature>